<dbReference type="GO" id="GO:0005085">
    <property type="term" value="F:guanyl-nucleotide exchange factor activity"/>
    <property type="evidence" value="ECO:0007669"/>
    <property type="project" value="InterPro"/>
</dbReference>
<dbReference type="InterPro" id="IPR051092">
    <property type="entry name" value="FYVE_RhoGEF_PH"/>
</dbReference>
<protein>
    <recommendedName>
        <fullName evidence="6">DH domain-containing protein</fullName>
    </recommendedName>
</protein>
<dbReference type="PANTHER" id="PTHR12673:SF159">
    <property type="entry name" value="LD03170P"/>
    <property type="match status" value="1"/>
</dbReference>
<dbReference type="AlphaFoldDB" id="A0A4P9WC52"/>
<dbReference type="PROSITE" id="PS50003">
    <property type="entry name" value="PH_DOMAIN"/>
    <property type="match status" value="1"/>
</dbReference>
<dbReference type="InterPro" id="IPR000219">
    <property type="entry name" value="DH_dom"/>
</dbReference>
<accession>A0A4P9WC52</accession>
<feature type="region of interest" description="Disordered" evidence="1">
    <location>
        <begin position="91"/>
        <end position="263"/>
    </location>
</feature>
<dbReference type="InterPro" id="IPR011993">
    <property type="entry name" value="PH-like_dom_sf"/>
</dbReference>
<gene>
    <name evidence="4" type="ORF">BDK51DRAFT_29951</name>
</gene>
<keyword evidence="5" id="KW-1185">Reference proteome</keyword>
<dbReference type="GO" id="GO:0005737">
    <property type="term" value="C:cytoplasm"/>
    <property type="evidence" value="ECO:0007669"/>
    <property type="project" value="TreeGrafter"/>
</dbReference>
<dbReference type="Proteomes" id="UP000269721">
    <property type="component" value="Unassembled WGS sequence"/>
</dbReference>
<reference evidence="5" key="1">
    <citation type="journal article" date="2018" name="Nat. Microbiol.">
        <title>Leveraging single-cell genomics to expand the fungal tree of life.</title>
        <authorList>
            <person name="Ahrendt S.R."/>
            <person name="Quandt C.A."/>
            <person name="Ciobanu D."/>
            <person name="Clum A."/>
            <person name="Salamov A."/>
            <person name="Andreopoulos B."/>
            <person name="Cheng J.F."/>
            <person name="Woyke T."/>
            <person name="Pelin A."/>
            <person name="Henrissat B."/>
            <person name="Reynolds N.K."/>
            <person name="Benny G.L."/>
            <person name="Smith M.E."/>
            <person name="James T.Y."/>
            <person name="Grigoriev I.V."/>
        </authorList>
    </citation>
    <scope>NUCLEOTIDE SEQUENCE [LARGE SCALE GENOMIC DNA]</scope>
</reference>
<dbReference type="SUPFAM" id="SSF48065">
    <property type="entry name" value="DBL homology domain (DH-domain)"/>
    <property type="match status" value="1"/>
</dbReference>
<dbReference type="SMART" id="SM00325">
    <property type="entry name" value="RhoGEF"/>
    <property type="match status" value="1"/>
</dbReference>
<evidence type="ECO:0000313" key="5">
    <source>
        <dbReference type="Proteomes" id="UP000269721"/>
    </source>
</evidence>
<feature type="compositionally biased region" description="Acidic residues" evidence="1">
    <location>
        <begin position="97"/>
        <end position="108"/>
    </location>
</feature>
<dbReference type="InterPro" id="IPR001849">
    <property type="entry name" value="PH_domain"/>
</dbReference>
<feature type="compositionally biased region" description="Low complexity" evidence="1">
    <location>
        <begin position="206"/>
        <end position="222"/>
    </location>
</feature>
<dbReference type="OrthoDB" id="1716625at2759"/>
<feature type="compositionally biased region" description="Basic and acidic residues" evidence="1">
    <location>
        <begin position="178"/>
        <end position="193"/>
    </location>
</feature>
<dbReference type="SUPFAM" id="SSF50729">
    <property type="entry name" value="PH domain-like"/>
    <property type="match status" value="1"/>
</dbReference>
<feature type="region of interest" description="Disordered" evidence="1">
    <location>
        <begin position="290"/>
        <end position="323"/>
    </location>
</feature>
<name>A0A4P9WC52_9FUNG</name>
<evidence type="ECO:0008006" key="6">
    <source>
        <dbReference type="Google" id="ProtNLM"/>
    </source>
</evidence>
<dbReference type="Pfam" id="PF00621">
    <property type="entry name" value="RhoGEF"/>
    <property type="match status" value="1"/>
</dbReference>
<feature type="domain" description="PH" evidence="2">
    <location>
        <begin position="585"/>
        <end position="687"/>
    </location>
</feature>
<feature type="compositionally biased region" description="Low complexity" evidence="1">
    <location>
        <begin position="246"/>
        <end position="257"/>
    </location>
</feature>
<organism evidence="4 5">
    <name type="scientific">Blyttiomyces helicus</name>
    <dbReference type="NCBI Taxonomy" id="388810"/>
    <lineage>
        <taxon>Eukaryota</taxon>
        <taxon>Fungi</taxon>
        <taxon>Fungi incertae sedis</taxon>
        <taxon>Chytridiomycota</taxon>
        <taxon>Chytridiomycota incertae sedis</taxon>
        <taxon>Chytridiomycetes</taxon>
        <taxon>Chytridiomycetes incertae sedis</taxon>
        <taxon>Blyttiomyces</taxon>
    </lineage>
</organism>
<dbReference type="SMART" id="SM00233">
    <property type="entry name" value="PH"/>
    <property type="match status" value="1"/>
</dbReference>
<evidence type="ECO:0000256" key="1">
    <source>
        <dbReference type="SAM" id="MobiDB-lite"/>
    </source>
</evidence>
<evidence type="ECO:0000313" key="4">
    <source>
        <dbReference type="EMBL" id="RKO88768.1"/>
    </source>
</evidence>
<proteinExistence type="predicted"/>
<dbReference type="InterPro" id="IPR035899">
    <property type="entry name" value="DBL_dom_sf"/>
</dbReference>
<dbReference type="PROSITE" id="PS50010">
    <property type="entry name" value="DH_2"/>
    <property type="match status" value="1"/>
</dbReference>
<feature type="compositionally biased region" description="Polar residues" evidence="1">
    <location>
        <begin position="127"/>
        <end position="136"/>
    </location>
</feature>
<evidence type="ECO:0000259" key="3">
    <source>
        <dbReference type="PROSITE" id="PS50010"/>
    </source>
</evidence>
<dbReference type="EMBL" id="KZ996491">
    <property type="protein sequence ID" value="RKO88768.1"/>
    <property type="molecule type" value="Genomic_DNA"/>
</dbReference>
<dbReference type="Gene3D" id="1.20.900.10">
    <property type="entry name" value="Dbl homology (DH) domain"/>
    <property type="match status" value="1"/>
</dbReference>
<dbReference type="CDD" id="cd00821">
    <property type="entry name" value="PH"/>
    <property type="match status" value="1"/>
</dbReference>
<sequence>MPTAPHNPPHPSELDLTFAPTLVEKGRLAAAASFEEIATLARPAGNASRNTRPSPPFLATSTAAAVLPPARTREVAAALIWRARSDVMDLAASPDDAPNEAMEEDECERGENGETGGDNDGRESEDTGTIHSNCTGASDAGFSFIASPPNENPISNSGDESPDGLFFAAPTRSPVRAPIEDPRNSSRHTEQRPISRFGLILPTELSEPASVTSSPQSSRSNPPSSPKTLGRSPRLRRPKSVATFASRSSQSPTSPTTNQHRLSYNGYQNDHLAALATTLTRADLSPLAEALRASPPSPPSLPQAPVSDYALPPSPGIVSSNTIDATDIPPMVVPTEPPSLVPTSTESLSLEDLYLYERPPDQKMVRRGMIMTELLETERMYVQDLRTLIENCFDRLNAASWLPLEKKYSLMRNANELYKFQQEFLTVVEAAMASFDPSQPENPVPIALAFLSMQERFSVYSHYCTQHEGAVRILGEYENRPEMITFLKDFKGRAKTKLDIKAFLIKPVQRICRYPLLLSEIIKCTPADADDFDDLLRAHSVMQSVAADVDSAKLVMENLHRSDRFFERLENTLQIDLPKRIDCGELILGGALYVVNNEYVVSKMKYRGVFIFPGFLFMIKPKRHNSYNLKCCLPLAAYELQLGGGKEGSAPHSWILRHIEHGTYYVFSAQSDRERATWIDVLSRLTTEPSTFAALGNYSANGAPQSPTAATPSAEIRPVSSALNMRTLRNSFSRSSLDVSVIRGDADLANAYGTGTVSHRAFSIRGFEGRRRHFWRQSSAADLLMESIGQEAAVAAAAAAGASSTAAVECREEESEFDVEERA</sequence>
<evidence type="ECO:0000259" key="2">
    <source>
        <dbReference type="PROSITE" id="PS50003"/>
    </source>
</evidence>
<dbReference type="CDD" id="cd00160">
    <property type="entry name" value="RhoGEF"/>
    <property type="match status" value="1"/>
</dbReference>
<dbReference type="Gene3D" id="2.30.29.30">
    <property type="entry name" value="Pleckstrin-homology domain (PH domain)/Phosphotyrosine-binding domain (PTB)"/>
    <property type="match status" value="1"/>
</dbReference>
<feature type="domain" description="DH" evidence="3">
    <location>
        <begin position="366"/>
        <end position="552"/>
    </location>
</feature>
<dbReference type="PANTHER" id="PTHR12673">
    <property type="entry name" value="FACIOGENITAL DYSPLASIA PROTEIN"/>
    <property type="match status" value="1"/>
</dbReference>